<proteinExistence type="predicted"/>
<sequence length="307" mass="34089">MPETPTLSVLETGQKERTVMRSLLNLAGVRNGGGTWQVMEEPGGDVTIIDVDSEEGESRWLELREAGHNPIALTRRREFAATHVLHKPLRSREFLDLLERVSAEDVPAPGSQRIEEPDRGGTPEWLGLEQSDDPEYATLAEHLRRQTWNSPVVLELSDWPRLVIDPGSGSWFYDGSIGDMKPQTFARPLPASAGKPVSSADLVDEVENVVRRPLSELKWFAGLAQSRGRLHPDLLGDVQFMLTQAPSEAMKNERYAQLARILIRAPLGIDELHRQSGESPENIAAFLNACYTTGRLLVNRAQQAAGF</sequence>
<comment type="caution">
    <text evidence="1">The sequence shown here is derived from an EMBL/GenBank/DDBJ whole genome shotgun (WGS) entry which is preliminary data.</text>
</comment>
<evidence type="ECO:0000313" key="1">
    <source>
        <dbReference type="EMBL" id="RFF32720.1"/>
    </source>
</evidence>
<reference evidence="1 2" key="1">
    <citation type="submission" date="2018-08" db="EMBL/GenBank/DDBJ databases">
        <title>Wenzhouxiangella salilacus sp. nov., a novel bacterium isolated from a saline lake in Xinjiang Province, China.</title>
        <authorList>
            <person name="Han S."/>
        </authorList>
    </citation>
    <scope>NUCLEOTIDE SEQUENCE [LARGE SCALE GENOMIC DNA]</scope>
    <source>
        <strain evidence="1 2">XDB06</strain>
    </source>
</reference>
<dbReference type="RefSeq" id="WP_116649249.1">
    <property type="nucleotide sequence ID" value="NZ_QUZK01000004.1"/>
</dbReference>
<dbReference type="EMBL" id="QUZK01000004">
    <property type="protein sequence ID" value="RFF32720.1"/>
    <property type="molecule type" value="Genomic_DNA"/>
</dbReference>
<keyword evidence="2" id="KW-1185">Reference proteome</keyword>
<protein>
    <submittedName>
        <fullName evidence="1">Uncharacterized protein</fullName>
    </submittedName>
</protein>
<gene>
    <name evidence="1" type="ORF">DZC52_00950</name>
</gene>
<organism evidence="1 2">
    <name type="scientific">Wenzhouxiangella sediminis</name>
    <dbReference type="NCBI Taxonomy" id="1792836"/>
    <lineage>
        <taxon>Bacteria</taxon>
        <taxon>Pseudomonadati</taxon>
        <taxon>Pseudomonadota</taxon>
        <taxon>Gammaproteobacteria</taxon>
        <taxon>Chromatiales</taxon>
        <taxon>Wenzhouxiangellaceae</taxon>
        <taxon>Wenzhouxiangella</taxon>
    </lineage>
</organism>
<dbReference type="Proteomes" id="UP000260351">
    <property type="component" value="Unassembled WGS sequence"/>
</dbReference>
<dbReference type="AlphaFoldDB" id="A0A3E1KCM7"/>
<name>A0A3E1KCM7_9GAMM</name>
<accession>A0A3E1KCM7</accession>
<dbReference type="OrthoDB" id="5800807at2"/>
<evidence type="ECO:0000313" key="2">
    <source>
        <dbReference type="Proteomes" id="UP000260351"/>
    </source>
</evidence>